<reference evidence="2 3" key="1">
    <citation type="submission" date="2011-10" db="EMBL/GenBank/DDBJ databases">
        <authorList>
            <person name="Genoscope - CEA"/>
        </authorList>
    </citation>
    <scope>NUCLEOTIDE SEQUENCE [LARGE SCALE GENOMIC DNA]</scope>
    <source>
        <strain evidence="2 3">RCC 1105</strain>
    </source>
</reference>
<proteinExistence type="predicted"/>
<evidence type="ECO:0000256" key="1">
    <source>
        <dbReference type="SAM" id="MobiDB-lite"/>
    </source>
</evidence>
<feature type="region of interest" description="Disordered" evidence="1">
    <location>
        <begin position="41"/>
        <end position="86"/>
    </location>
</feature>
<feature type="compositionally biased region" description="Low complexity" evidence="1">
    <location>
        <begin position="171"/>
        <end position="189"/>
    </location>
</feature>
<dbReference type="KEGG" id="bpg:Bathy02g01400"/>
<sequence>MVLSSRKCAFVASQSIGKPNDGWSKNNSLFFSKTREIVAKRKASSKQQRKVQLREETRAMQLKREERERKEKEEMERRPEPPIGAAESLREANERIEEADAKFQSAVDSTREIKKMKRESAEWDPQIGYGKFREVSEQVKEMNGLRVRTYETRLERAVFLIELAKGLGNASNSSSNSSSSSSSSSSRSSTTGGGDDEDSDYVGGINDDAVVANDVGAVGKTLDAFDWVYGKEFVDESNARTVEFMLRASQKKSQNDGLKPEISFEILNVAVAAEALGCINNKDNVIQKHVKRVQKGIDGGLISPNDDAANALLEKIDAFLQEQERQKQ</sequence>
<dbReference type="GeneID" id="19017254"/>
<feature type="region of interest" description="Disordered" evidence="1">
    <location>
        <begin position="168"/>
        <end position="203"/>
    </location>
</feature>
<keyword evidence="3" id="KW-1185">Reference proteome</keyword>
<name>K8ERP2_9CHLO</name>
<dbReference type="AlphaFoldDB" id="K8ERP2"/>
<dbReference type="EMBL" id="FO082277">
    <property type="protein sequence ID" value="CCO15090.1"/>
    <property type="molecule type" value="Genomic_DNA"/>
</dbReference>
<feature type="compositionally biased region" description="Basic and acidic residues" evidence="1">
    <location>
        <begin position="52"/>
        <end position="80"/>
    </location>
</feature>
<evidence type="ECO:0000313" key="2">
    <source>
        <dbReference type="EMBL" id="CCO15090.1"/>
    </source>
</evidence>
<dbReference type="RefSeq" id="XP_007514850.1">
    <property type="nucleotide sequence ID" value="XM_007514788.1"/>
</dbReference>
<dbReference type="Proteomes" id="UP000198341">
    <property type="component" value="Chromosome 2"/>
</dbReference>
<evidence type="ECO:0000313" key="3">
    <source>
        <dbReference type="Proteomes" id="UP000198341"/>
    </source>
</evidence>
<organism evidence="2 3">
    <name type="scientific">Bathycoccus prasinos</name>
    <dbReference type="NCBI Taxonomy" id="41875"/>
    <lineage>
        <taxon>Eukaryota</taxon>
        <taxon>Viridiplantae</taxon>
        <taxon>Chlorophyta</taxon>
        <taxon>Mamiellophyceae</taxon>
        <taxon>Mamiellales</taxon>
        <taxon>Bathycoccaceae</taxon>
        <taxon>Bathycoccus</taxon>
    </lineage>
</organism>
<accession>K8ERP2</accession>
<feature type="compositionally biased region" description="Basic residues" evidence="1">
    <location>
        <begin position="41"/>
        <end position="51"/>
    </location>
</feature>
<gene>
    <name evidence="2" type="ORF">Bathy02g01400</name>
</gene>
<protein>
    <submittedName>
        <fullName evidence="2">Uncharacterized protein</fullName>
    </submittedName>
</protein>